<dbReference type="InterPro" id="IPR007193">
    <property type="entry name" value="Upf2/Nmd2_C"/>
</dbReference>
<name>W2T3U7_NECAM</name>
<accession>W2T3U7</accession>
<feature type="domain" description="Up-frameshift suppressor 2 C-terminal" evidence="4">
    <location>
        <begin position="65"/>
        <end position="188"/>
    </location>
</feature>
<feature type="compositionally biased region" description="Basic and acidic residues" evidence="3">
    <location>
        <begin position="25"/>
        <end position="37"/>
    </location>
</feature>
<dbReference type="PANTHER" id="PTHR12839">
    <property type="entry name" value="NONSENSE-MEDIATED MRNA DECAY PROTEIN 2 UP-FRAMESHIFT SUPPRESSOR 2"/>
    <property type="match status" value="1"/>
</dbReference>
<reference evidence="6" key="1">
    <citation type="journal article" date="2014" name="Nat. Genet.">
        <title>Genome of the human hookworm Necator americanus.</title>
        <authorList>
            <person name="Tang Y.T."/>
            <person name="Gao X."/>
            <person name="Rosa B.A."/>
            <person name="Abubucker S."/>
            <person name="Hallsworth-Pepin K."/>
            <person name="Martin J."/>
            <person name="Tyagi R."/>
            <person name="Heizer E."/>
            <person name="Zhang X."/>
            <person name="Bhonagiri-Palsikar V."/>
            <person name="Minx P."/>
            <person name="Warren W.C."/>
            <person name="Wang Q."/>
            <person name="Zhan B."/>
            <person name="Hotez P.J."/>
            <person name="Sternberg P.W."/>
            <person name="Dougall A."/>
            <person name="Gaze S.T."/>
            <person name="Mulvenna J."/>
            <person name="Sotillo J."/>
            <person name="Ranganathan S."/>
            <person name="Rabelo E.M."/>
            <person name="Wilson R.K."/>
            <person name="Felgner P.L."/>
            <person name="Bethony J."/>
            <person name="Hawdon J.M."/>
            <person name="Gasser R.B."/>
            <person name="Loukas A."/>
            <person name="Mitreva M."/>
        </authorList>
    </citation>
    <scope>NUCLEOTIDE SEQUENCE [LARGE SCALE GENOMIC DNA]</scope>
</reference>
<comment type="subcellular location">
    <subcellularLocation>
        <location evidence="1">Cytoplasm</location>
    </subcellularLocation>
</comment>
<protein>
    <recommendedName>
        <fullName evidence="4">Up-frameshift suppressor 2 C-terminal domain-containing protein</fullName>
    </recommendedName>
</protein>
<dbReference type="EMBL" id="KI660282">
    <property type="protein sequence ID" value="ETN75647.1"/>
    <property type="molecule type" value="Genomic_DNA"/>
</dbReference>
<sequence length="213" mass="24311">MEQQLKEKVLLASGSADEEEEEEDERRAPDRGLHQIAEEDEEYGSDSERTAAVIADDDADEKVCVHVEKPTIQPEDEEFMRQLDRMLAEQAKMTPQQAVVANPSVDMTVPPAVRNRFQRQICFEDSPGGSKNVENAKPSMKVSLMARGKGNKSVLKTVSIEESALHEAWKKEREREDLERADIKRVTLGHTARIFAEEEQEMRQQIYSHSRFN</sequence>
<organism evidence="5 6">
    <name type="scientific">Necator americanus</name>
    <name type="common">Human hookworm</name>
    <dbReference type="NCBI Taxonomy" id="51031"/>
    <lineage>
        <taxon>Eukaryota</taxon>
        <taxon>Metazoa</taxon>
        <taxon>Ecdysozoa</taxon>
        <taxon>Nematoda</taxon>
        <taxon>Chromadorea</taxon>
        <taxon>Rhabditida</taxon>
        <taxon>Rhabditina</taxon>
        <taxon>Rhabditomorpha</taxon>
        <taxon>Strongyloidea</taxon>
        <taxon>Ancylostomatidae</taxon>
        <taxon>Bunostominae</taxon>
        <taxon>Necator</taxon>
    </lineage>
</organism>
<dbReference type="GO" id="GO:0005737">
    <property type="term" value="C:cytoplasm"/>
    <property type="evidence" value="ECO:0007669"/>
    <property type="project" value="UniProtKB-SubCell"/>
</dbReference>
<dbReference type="Pfam" id="PF04050">
    <property type="entry name" value="Upf2"/>
    <property type="match status" value="1"/>
</dbReference>
<keyword evidence="2" id="KW-0963">Cytoplasm</keyword>
<evidence type="ECO:0000256" key="3">
    <source>
        <dbReference type="SAM" id="MobiDB-lite"/>
    </source>
</evidence>
<dbReference type="STRING" id="51031.W2T3U7"/>
<evidence type="ECO:0000256" key="1">
    <source>
        <dbReference type="ARBA" id="ARBA00004496"/>
    </source>
</evidence>
<gene>
    <name evidence="5" type="ORF">NECAME_12220</name>
</gene>
<dbReference type="AlphaFoldDB" id="W2T3U7"/>
<keyword evidence="6" id="KW-1185">Reference proteome</keyword>
<dbReference type="Proteomes" id="UP000053676">
    <property type="component" value="Unassembled WGS sequence"/>
</dbReference>
<dbReference type="OrthoDB" id="5824677at2759"/>
<feature type="region of interest" description="Disordered" evidence="3">
    <location>
        <begin position="1"/>
        <end position="57"/>
    </location>
</feature>
<dbReference type="GO" id="GO:0000184">
    <property type="term" value="P:nuclear-transcribed mRNA catabolic process, nonsense-mediated decay"/>
    <property type="evidence" value="ECO:0007669"/>
    <property type="project" value="InterPro"/>
</dbReference>
<evidence type="ECO:0000313" key="5">
    <source>
        <dbReference type="EMBL" id="ETN75647.1"/>
    </source>
</evidence>
<evidence type="ECO:0000256" key="2">
    <source>
        <dbReference type="ARBA" id="ARBA00022490"/>
    </source>
</evidence>
<proteinExistence type="predicted"/>
<dbReference type="KEGG" id="nai:NECAME_12220"/>
<evidence type="ECO:0000259" key="4">
    <source>
        <dbReference type="Pfam" id="PF04050"/>
    </source>
</evidence>
<dbReference type="InterPro" id="IPR039762">
    <property type="entry name" value="Nmd2/UPF2"/>
</dbReference>
<dbReference type="GO" id="GO:0035145">
    <property type="term" value="C:exon-exon junction complex"/>
    <property type="evidence" value="ECO:0007669"/>
    <property type="project" value="TreeGrafter"/>
</dbReference>
<dbReference type="PANTHER" id="PTHR12839:SF7">
    <property type="entry name" value="REGULATOR OF NONSENSE TRANSCRIPTS 2"/>
    <property type="match status" value="1"/>
</dbReference>
<evidence type="ECO:0000313" key="6">
    <source>
        <dbReference type="Proteomes" id="UP000053676"/>
    </source>
</evidence>